<name>A0A7W7XHR4_9ACTN</name>
<dbReference type="AlphaFoldDB" id="A0A7W7XHR4"/>
<sequence length="165" mass="17719">MTGPEHYRQAEQLADQAHHFTYGDGADPVVGAALATEAQVHATLALAAALPVAQAAPMAARDVTVYRSAYEHEPFPLGLYSNLEAAQAHCEAVVSREHGDDVALFFDWIEDEDEREPLWELVVRIGVDEQPSGYTVAAVVAEGDYTPEVDAWVKSAGTSTPTGGR</sequence>
<evidence type="ECO:0000313" key="1">
    <source>
        <dbReference type="EMBL" id="MBB4987468.1"/>
    </source>
</evidence>
<keyword evidence="2" id="KW-1185">Reference proteome</keyword>
<proteinExistence type="predicted"/>
<dbReference type="EMBL" id="JACHJY010000023">
    <property type="protein sequence ID" value="MBB4987468.1"/>
    <property type="molecule type" value="Genomic_DNA"/>
</dbReference>
<comment type="caution">
    <text evidence="1">The sequence shown here is derived from an EMBL/GenBank/DDBJ whole genome shotgun (WGS) entry which is preliminary data.</text>
</comment>
<protein>
    <submittedName>
        <fullName evidence="1">Uncharacterized protein</fullName>
    </submittedName>
</protein>
<reference evidence="1 2" key="1">
    <citation type="submission" date="2020-08" db="EMBL/GenBank/DDBJ databases">
        <title>Genomic Encyclopedia of Type Strains, Phase III (KMG-III): the genomes of soil and plant-associated and newly described type strains.</title>
        <authorList>
            <person name="Whitman W."/>
        </authorList>
    </citation>
    <scope>NUCLEOTIDE SEQUENCE [LARGE SCALE GENOMIC DNA]</scope>
    <source>
        <strain evidence="1 2">SFB5A</strain>
    </source>
</reference>
<dbReference type="RefSeq" id="WP_184933296.1">
    <property type="nucleotide sequence ID" value="NZ_JACHJY010000023.1"/>
</dbReference>
<accession>A0A7W7XHR4</accession>
<gene>
    <name evidence="1" type="ORF">GGE06_008441</name>
</gene>
<organism evidence="1 2">
    <name type="scientific">Streptomyces nymphaeiformis</name>
    <dbReference type="NCBI Taxonomy" id="2663842"/>
    <lineage>
        <taxon>Bacteria</taxon>
        <taxon>Bacillati</taxon>
        <taxon>Actinomycetota</taxon>
        <taxon>Actinomycetes</taxon>
        <taxon>Kitasatosporales</taxon>
        <taxon>Streptomycetaceae</taxon>
        <taxon>Streptomyces</taxon>
    </lineage>
</organism>
<dbReference type="Proteomes" id="UP000582643">
    <property type="component" value="Unassembled WGS sequence"/>
</dbReference>
<evidence type="ECO:0000313" key="2">
    <source>
        <dbReference type="Proteomes" id="UP000582643"/>
    </source>
</evidence>